<feature type="domain" description="Alcohol dehydrogenase iron-type/glycerol dehydrogenase GldA" evidence="4">
    <location>
        <begin position="7"/>
        <end position="153"/>
    </location>
</feature>
<dbReference type="InterPro" id="IPR016205">
    <property type="entry name" value="Glycerol_DH"/>
</dbReference>
<dbReference type="Proteomes" id="UP000615455">
    <property type="component" value="Unassembled WGS sequence"/>
</dbReference>
<keyword evidence="2" id="KW-0479">Metal-binding</keyword>
<evidence type="ECO:0000313" key="5">
    <source>
        <dbReference type="EMBL" id="GGA16470.1"/>
    </source>
</evidence>
<dbReference type="InterPro" id="IPR018211">
    <property type="entry name" value="ADH_Fe_CS"/>
</dbReference>
<dbReference type="Gene3D" id="3.40.50.1970">
    <property type="match status" value="1"/>
</dbReference>
<evidence type="ECO:0000256" key="1">
    <source>
        <dbReference type="ARBA" id="ARBA00007358"/>
    </source>
</evidence>
<dbReference type="RefSeq" id="WP_189020778.1">
    <property type="nucleotide sequence ID" value="NZ_BMHE01000087.1"/>
</dbReference>
<dbReference type="InterPro" id="IPR001670">
    <property type="entry name" value="ADH_Fe/GldA"/>
</dbReference>
<accession>A0ABQ1FK38</accession>
<dbReference type="PROSITE" id="PS00913">
    <property type="entry name" value="ADH_IRON_1"/>
    <property type="match status" value="1"/>
</dbReference>
<keyword evidence="6" id="KW-1185">Reference proteome</keyword>
<dbReference type="PANTHER" id="PTHR43616">
    <property type="entry name" value="GLYCEROL DEHYDROGENASE"/>
    <property type="match status" value="1"/>
</dbReference>
<dbReference type="Pfam" id="PF00465">
    <property type="entry name" value="Fe-ADH"/>
    <property type="match status" value="1"/>
</dbReference>
<evidence type="ECO:0000259" key="4">
    <source>
        <dbReference type="Pfam" id="PF00465"/>
    </source>
</evidence>
<comment type="similarity">
    <text evidence="1">Belongs to the iron-containing alcohol dehydrogenase family.</text>
</comment>
<sequence length="370" mass="39484">MISFKAPNQYWNESHILAKGGALIAPLGQKALIIAGKQALEAISSSSFLLGLQESGITYSIALFSGKVTTTEIQTYRNIAADKEVDVIIGIGGGKSLDISKAVADHLGIPIVAVPTIAATCASWAALSVLYDELGRSSSYKLLKQSPSLVLADLQVLAAAPKRYLASGIGDTLVKWYETVVNHNEEPDGLDIRISIQIAKLALERLQIYAKSAYEAAGTGEVTPAFKEAVDAVIVLAGLAGSAQGNTPRAGIAHGIHNSLTFLPETKDTLHGEKVAFGLLTQVVLEKRAEDEIHRLASLLHQLQLPITLKELGIEQPSAEVAVTIAQGVQLREEAISHLSFAVNETLLAQAIQTADQWGQRIAQENYVQQ</sequence>
<dbReference type="PIRSF" id="PIRSF000112">
    <property type="entry name" value="Glycerol_dehydrogenase"/>
    <property type="match status" value="1"/>
</dbReference>
<comment type="caution">
    <text evidence="5">The sequence shown here is derived from an EMBL/GenBank/DDBJ whole genome shotgun (WGS) entry which is preliminary data.</text>
</comment>
<protein>
    <submittedName>
        <fullName evidence="5">Glycerol dehydrogenase</fullName>
    </submittedName>
</protein>
<name>A0ABQ1FK38_9BACL</name>
<organism evidence="5 6">
    <name type="scientific">Paenibacillus marchantiophytorum</name>
    <dbReference type="NCBI Taxonomy" id="1619310"/>
    <lineage>
        <taxon>Bacteria</taxon>
        <taxon>Bacillati</taxon>
        <taxon>Bacillota</taxon>
        <taxon>Bacilli</taxon>
        <taxon>Bacillales</taxon>
        <taxon>Paenibacillaceae</taxon>
        <taxon>Paenibacillus</taxon>
    </lineage>
</organism>
<evidence type="ECO:0000256" key="3">
    <source>
        <dbReference type="ARBA" id="ARBA00023002"/>
    </source>
</evidence>
<proteinExistence type="inferred from homology"/>
<dbReference type="EMBL" id="BMHE01000087">
    <property type="protein sequence ID" value="GGA16470.1"/>
    <property type="molecule type" value="Genomic_DNA"/>
</dbReference>
<dbReference type="PANTHER" id="PTHR43616:SF3">
    <property type="entry name" value="HYDROXYCARBOXYLATE DEHYDROGENASE A"/>
    <property type="match status" value="1"/>
</dbReference>
<evidence type="ECO:0000256" key="2">
    <source>
        <dbReference type="ARBA" id="ARBA00022723"/>
    </source>
</evidence>
<evidence type="ECO:0000313" key="6">
    <source>
        <dbReference type="Proteomes" id="UP000615455"/>
    </source>
</evidence>
<gene>
    <name evidence="5" type="ORF">GCM10008018_71250</name>
</gene>
<reference evidence="6" key="1">
    <citation type="journal article" date="2019" name="Int. J. Syst. Evol. Microbiol.">
        <title>The Global Catalogue of Microorganisms (GCM) 10K type strain sequencing project: providing services to taxonomists for standard genome sequencing and annotation.</title>
        <authorList>
            <consortium name="The Broad Institute Genomics Platform"/>
            <consortium name="The Broad Institute Genome Sequencing Center for Infectious Disease"/>
            <person name="Wu L."/>
            <person name="Ma J."/>
        </authorList>
    </citation>
    <scope>NUCLEOTIDE SEQUENCE [LARGE SCALE GENOMIC DNA]</scope>
    <source>
        <strain evidence="6">CGMCC 1.15043</strain>
    </source>
</reference>
<dbReference type="CDD" id="cd08550">
    <property type="entry name" value="GlyDH-like"/>
    <property type="match status" value="1"/>
</dbReference>
<keyword evidence="3" id="KW-0560">Oxidoreductase</keyword>
<dbReference type="SUPFAM" id="SSF56796">
    <property type="entry name" value="Dehydroquinate synthase-like"/>
    <property type="match status" value="1"/>
</dbReference>
<dbReference type="Gene3D" id="1.20.1090.10">
    <property type="entry name" value="Dehydroquinate synthase-like - alpha domain"/>
    <property type="match status" value="1"/>
</dbReference>